<organism evidence="1 2">
    <name type="scientific">Candidatus Roizmanbacteria bacterium CG10_big_fil_rev_8_21_14_0_10_39_6</name>
    <dbReference type="NCBI Taxonomy" id="1974853"/>
    <lineage>
        <taxon>Bacteria</taxon>
        <taxon>Candidatus Roizmaniibacteriota</taxon>
    </lineage>
</organism>
<dbReference type="Gene3D" id="3.40.50.450">
    <property type="match status" value="1"/>
</dbReference>
<evidence type="ECO:0000313" key="1">
    <source>
        <dbReference type="EMBL" id="PJE62701.1"/>
    </source>
</evidence>
<dbReference type="SUPFAM" id="SSF52540">
    <property type="entry name" value="P-loop containing nucleoside triphosphate hydrolases"/>
    <property type="match status" value="1"/>
</dbReference>
<dbReference type="EMBL" id="PFED01000143">
    <property type="protein sequence ID" value="PJE62701.1"/>
    <property type="molecule type" value="Genomic_DNA"/>
</dbReference>
<name>A0A2M8KRZ9_9BACT</name>
<accession>A0A2M8KRZ9</accession>
<gene>
    <name evidence="1" type="ORF">COU88_03605</name>
</gene>
<protein>
    <submittedName>
        <fullName evidence="1">Uncharacterized protein</fullName>
    </submittedName>
</protein>
<proteinExistence type="predicted"/>
<feature type="non-terminal residue" evidence="1">
    <location>
        <position position="184"/>
    </location>
</feature>
<sequence>MKIYLSVQEVEKNIRNKIIQTVRSNKNTVYEYLPKEQVSSEKLFEINKKFIDESDCVIAEITSATMDSGGIIVYALTKQKPVLALILGEGENKLTPLLHGNPSEWLFLEHYSRESIPYIVSNFIEYCSKASKRKGKLVVIDGGDGSGKATQAALISQHLSSKGVGHRMYDFPRYYNSFHGSIVG</sequence>
<reference evidence="2" key="1">
    <citation type="submission" date="2017-09" db="EMBL/GenBank/DDBJ databases">
        <title>Depth-based differentiation of microbial function through sediment-hosted aquifers and enrichment of novel symbionts in the deep terrestrial subsurface.</title>
        <authorList>
            <person name="Probst A.J."/>
            <person name="Ladd B."/>
            <person name="Jarett J.K."/>
            <person name="Geller-Mcgrath D.E."/>
            <person name="Sieber C.M.K."/>
            <person name="Emerson J.B."/>
            <person name="Anantharaman K."/>
            <person name="Thomas B.C."/>
            <person name="Malmstrom R."/>
            <person name="Stieglmeier M."/>
            <person name="Klingl A."/>
            <person name="Woyke T."/>
            <person name="Ryan C.M."/>
            <person name="Banfield J.F."/>
        </authorList>
    </citation>
    <scope>NUCLEOTIDE SEQUENCE [LARGE SCALE GENOMIC DNA]</scope>
</reference>
<comment type="caution">
    <text evidence="1">The sequence shown here is derived from an EMBL/GenBank/DDBJ whole genome shotgun (WGS) entry which is preliminary data.</text>
</comment>
<dbReference type="Gene3D" id="3.40.50.300">
    <property type="entry name" value="P-loop containing nucleotide triphosphate hydrolases"/>
    <property type="match status" value="1"/>
</dbReference>
<dbReference type="InterPro" id="IPR027417">
    <property type="entry name" value="P-loop_NTPase"/>
</dbReference>
<dbReference type="Proteomes" id="UP000229554">
    <property type="component" value="Unassembled WGS sequence"/>
</dbReference>
<dbReference type="SUPFAM" id="SSF52309">
    <property type="entry name" value="N-(deoxy)ribosyltransferase-like"/>
    <property type="match status" value="1"/>
</dbReference>
<evidence type="ECO:0000313" key="2">
    <source>
        <dbReference type="Proteomes" id="UP000229554"/>
    </source>
</evidence>
<dbReference type="AlphaFoldDB" id="A0A2M8KRZ9"/>